<reference evidence="3" key="1">
    <citation type="journal article" date="2020" name="Genome Biol.">
        <title>Gamete binning: chromosome-level and haplotype-resolved genome assembly enabled by high-throughput single-cell sequencing of gamete genomes.</title>
        <authorList>
            <person name="Campoy J.A."/>
            <person name="Sun H."/>
            <person name="Goel M."/>
            <person name="Jiao W.-B."/>
            <person name="Folz-Donahue K."/>
            <person name="Wang N."/>
            <person name="Rubio M."/>
            <person name="Liu C."/>
            <person name="Kukat C."/>
            <person name="Ruiz D."/>
            <person name="Huettel B."/>
            <person name="Schneeberger K."/>
        </authorList>
    </citation>
    <scope>NUCLEOTIDE SEQUENCE [LARGE SCALE GENOMIC DNA]</scope>
    <source>
        <strain evidence="3">cv. Rojo Pasion</strain>
    </source>
</reference>
<organism evidence="2 3">
    <name type="scientific">Prunus armeniaca</name>
    <name type="common">Apricot</name>
    <name type="synonym">Armeniaca vulgaris</name>
    <dbReference type="NCBI Taxonomy" id="36596"/>
    <lineage>
        <taxon>Eukaryota</taxon>
        <taxon>Viridiplantae</taxon>
        <taxon>Streptophyta</taxon>
        <taxon>Embryophyta</taxon>
        <taxon>Tracheophyta</taxon>
        <taxon>Spermatophyta</taxon>
        <taxon>Magnoliopsida</taxon>
        <taxon>eudicotyledons</taxon>
        <taxon>Gunneridae</taxon>
        <taxon>Pentapetalae</taxon>
        <taxon>rosids</taxon>
        <taxon>fabids</taxon>
        <taxon>Rosales</taxon>
        <taxon>Rosaceae</taxon>
        <taxon>Amygdaloideae</taxon>
        <taxon>Amygdaleae</taxon>
        <taxon>Prunus</taxon>
    </lineage>
</organism>
<dbReference type="EMBL" id="CAEKKB010000002">
    <property type="protein sequence ID" value="CAB4300294.1"/>
    <property type="molecule type" value="Genomic_DNA"/>
</dbReference>
<proteinExistence type="predicted"/>
<gene>
    <name evidence="2" type="ORF">ORAREDHAP_LOCUS15293</name>
</gene>
<evidence type="ECO:0000313" key="3">
    <source>
        <dbReference type="Proteomes" id="UP000507245"/>
    </source>
</evidence>
<feature type="region of interest" description="Disordered" evidence="1">
    <location>
        <begin position="1"/>
        <end position="23"/>
    </location>
</feature>
<name>A0A6J5WLY4_PRUAR</name>
<dbReference type="Proteomes" id="UP000507245">
    <property type="component" value="Unassembled WGS sequence"/>
</dbReference>
<keyword evidence="3" id="KW-1185">Reference proteome</keyword>
<evidence type="ECO:0000313" key="2">
    <source>
        <dbReference type="EMBL" id="CAB4300294.1"/>
    </source>
</evidence>
<evidence type="ECO:0000256" key="1">
    <source>
        <dbReference type="SAM" id="MobiDB-lite"/>
    </source>
</evidence>
<accession>A0A6J5WLY4</accession>
<dbReference type="OrthoDB" id="10384146at2759"/>
<sequence>MGSAPAEQLEAEGQGISNDATQHKQHEYRVGLEEKLVWKTHLDQRHGCGNGEAKNAMVDHKVNLLCWKVVDQQLLIHELKMIHCHIWLLPTALESGGELFLWVGVARYQAQGAI</sequence>
<dbReference type="AlphaFoldDB" id="A0A6J5WLY4"/>
<protein>
    <submittedName>
        <fullName evidence="2">Uncharacterized protein</fullName>
    </submittedName>
</protein>